<protein>
    <submittedName>
        <fullName evidence="1">Uncharacterized protein</fullName>
    </submittedName>
</protein>
<accession>E7C322</accession>
<dbReference type="EMBL" id="GU567967">
    <property type="protein sequence ID" value="ADI21846.1"/>
    <property type="molecule type" value="Genomic_DNA"/>
</dbReference>
<reference evidence="1" key="1">
    <citation type="submission" date="2010-01" db="EMBL/GenBank/DDBJ databases">
        <title>Genome fragments of uncultured bacteria from the North Pacific subtropical Gyre.</title>
        <authorList>
            <person name="Pham V.D."/>
            <person name="Delong E.F."/>
        </authorList>
    </citation>
    <scope>NUCLEOTIDE SEQUENCE</scope>
</reference>
<organism evidence="1">
    <name type="scientific">uncultured gamma proteobacterium HF0130_25M15</name>
    <dbReference type="NCBI Taxonomy" id="723568"/>
    <lineage>
        <taxon>Bacteria</taxon>
        <taxon>Pseudomonadati</taxon>
        <taxon>Pseudomonadota</taxon>
        <taxon>Gammaproteobacteria</taxon>
        <taxon>environmental samples</taxon>
    </lineage>
</organism>
<dbReference type="AlphaFoldDB" id="E7C322"/>
<name>E7C322_9GAMM</name>
<evidence type="ECO:0000313" key="1">
    <source>
        <dbReference type="EMBL" id="ADI21846.1"/>
    </source>
</evidence>
<proteinExistence type="predicted"/>
<sequence>MLTSCGLFTDVYQKNQRKVLDYLLSDLPLPKDAEILKEPSVVLGTGDAISARIVLQSNYSPAENLIFYGNETPTTGWSLLSSKVGEEIDLIYTKEGRYATIHMEPKAGVRSLVVGDYSTDVVISVVHPDAISVQKPFEGLDYESLPGSPEPIEIP</sequence>